<feature type="domain" description="C2H2-type" evidence="2">
    <location>
        <begin position="48"/>
        <end position="68"/>
    </location>
</feature>
<organism evidence="3">
    <name type="scientific">Paenibacillus sp. AN1007</name>
    <dbReference type="NCBI Taxonomy" id="3151385"/>
    <lineage>
        <taxon>Bacteria</taxon>
        <taxon>Bacillati</taxon>
        <taxon>Bacillota</taxon>
        <taxon>Bacilli</taxon>
        <taxon>Bacillales</taxon>
        <taxon>Paenibacillaceae</taxon>
        <taxon>Paenibacillus</taxon>
    </lineage>
</organism>
<keyword evidence="1" id="KW-1133">Transmembrane helix</keyword>
<evidence type="ECO:0000256" key="1">
    <source>
        <dbReference type="SAM" id="Phobius"/>
    </source>
</evidence>
<keyword evidence="1" id="KW-0812">Transmembrane</keyword>
<dbReference type="AlphaFoldDB" id="A0AAU8N4S7"/>
<gene>
    <name evidence="3" type="ORF">ABXS70_15390</name>
</gene>
<accession>A0AAU8N4S7</accession>
<dbReference type="PROSITE" id="PS00028">
    <property type="entry name" value="ZINC_FINGER_C2H2_1"/>
    <property type="match status" value="1"/>
</dbReference>
<protein>
    <recommendedName>
        <fullName evidence="2">C2H2-type domain-containing protein</fullName>
    </recommendedName>
</protein>
<feature type="transmembrane region" description="Helical" evidence="1">
    <location>
        <begin position="12"/>
        <end position="36"/>
    </location>
</feature>
<proteinExistence type="predicted"/>
<dbReference type="RefSeq" id="WP_342555421.1">
    <property type="nucleotide sequence ID" value="NZ_CP159992.1"/>
</dbReference>
<sequence>MDSLSDVFGAGIGILCLLAMFFLAFMFLYMAVMNIVDKFKPTSKLMSCESCGKTISTSAYVCPHCGQHYGTSSAFDSILVCLFCGLLFLFLGLHVVSLMLEEYGYNLLDIIKGWFN</sequence>
<dbReference type="EMBL" id="CP159992">
    <property type="protein sequence ID" value="XCP92638.1"/>
    <property type="molecule type" value="Genomic_DNA"/>
</dbReference>
<feature type="transmembrane region" description="Helical" evidence="1">
    <location>
        <begin position="78"/>
        <end position="100"/>
    </location>
</feature>
<evidence type="ECO:0000313" key="3">
    <source>
        <dbReference type="EMBL" id="XCP92638.1"/>
    </source>
</evidence>
<reference evidence="3" key="1">
    <citation type="submission" date="2024-05" db="EMBL/GenBank/DDBJ databases">
        <title>Draft genome assemblies of 36 bacteria isolated from hibernating arctic ground squirrels.</title>
        <authorList>
            <person name="McKee H."/>
            <person name="Mullen L."/>
            <person name="Drown D.M."/>
            <person name="Duddleston K.N."/>
        </authorList>
    </citation>
    <scope>NUCLEOTIDE SEQUENCE</scope>
    <source>
        <strain evidence="3">AN1007</strain>
    </source>
</reference>
<keyword evidence="1" id="KW-0472">Membrane</keyword>
<name>A0AAU8N4S7_9BACL</name>
<dbReference type="InterPro" id="IPR013087">
    <property type="entry name" value="Znf_C2H2_type"/>
</dbReference>
<evidence type="ECO:0000259" key="2">
    <source>
        <dbReference type="PROSITE" id="PS00028"/>
    </source>
</evidence>